<keyword evidence="4" id="KW-1185">Reference proteome</keyword>
<proteinExistence type="predicted"/>
<evidence type="ECO:0000313" key="2">
    <source>
        <dbReference type="EMBL" id="TLE01705.1"/>
    </source>
</evidence>
<evidence type="ECO:0000313" key="3">
    <source>
        <dbReference type="Proteomes" id="UP000029922"/>
    </source>
</evidence>
<dbReference type="OrthoDB" id="5337863at2"/>
<dbReference type="AlphaFoldDB" id="A0A377PUM0"/>
<evidence type="ECO:0000313" key="1">
    <source>
        <dbReference type="EMBL" id="STQ86345.1"/>
    </source>
</evidence>
<dbReference type="EMBL" id="UGJE01000002">
    <property type="protein sequence ID" value="STQ86345.1"/>
    <property type="molecule type" value="Genomic_DNA"/>
</dbReference>
<dbReference type="EMBL" id="JRPD02000001">
    <property type="protein sequence ID" value="TLE01705.1"/>
    <property type="molecule type" value="Genomic_DNA"/>
</dbReference>
<sequence length="425" mass="47980">MFCRSLLRVIFFFSAFVWADQYYISGNNFYTRESYNHLISPIPIPTQEVVRLDSKKCTKNCLNSMFDNKMYFSFMSKYIDYKDDLLSKRFNSAVKALLDSEMLPIITSDEIIRIALLIPQKSIGRYSASSAVSILSYLITKGVDFEFDVFDSQNEDASNLSRAYSEIQEQEFNYIIAILTGKGLENLINSTDITTPIFVPTLNKYQIPSSLDVSNIFFGGIDYKKQIQMVLDFANDKKAKIISYNDDGVIGRMLGGIVSAKASSILAEESVDSKQATKFGTSISKVRKDLKQSVVILNTSVTKSGLIIPQIGNTSQVPIAFLSTQINYNPYLLRLVPKEDSKNIFVVSSIGLLGDKLLAFSDLLSSDLQYDWVNYATALGVDVMLSKNTKGWNRFFSEKIQNNQVLYHNRFYGVKDSHFVPIDPK</sequence>
<reference evidence="2 3" key="1">
    <citation type="journal article" date="2014" name="Genome Announc.">
        <title>Draft genome sequences of eight enterohepatic helicobacter species isolated from both laboratory and wild rodents.</title>
        <authorList>
            <person name="Sheh A."/>
            <person name="Shen Z."/>
            <person name="Fox J.G."/>
        </authorList>
    </citation>
    <scope>NUCLEOTIDE SEQUENCE [LARGE SCALE GENOMIC DNA]</scope>
    <source>
        <strain evidence="2 3">ST1</strain>
    </source>
</reference>
<dbReference type="RefSeq" id="WP_104692183.1">
    <property type="nucleotide sequence ID" value="NZ_FZML01000010.1"/>
</dbReference>
<name>A0A377PUM0_9HELI</name>
<organism evidence="1 4">
    <name type="scientific">Helicobacter muridarum</name>
    <dbReference type="NCBI Taxonomy" id="216"/>
    <lineage>
        <taxon>Bacteria</taxon>
        <taxon>Pseudomonadati</taxon>
        <taxon>Campylobacterota</taxon>
        <taxon>Epsilonproteobacteria</taxon>
        <taxon>Campylobacterales</taxon>
        <taxon>Helicobacteraceae</taxon>
        <taxon>Helicobacter</taxon>
    </lineage>
</organism>
<reference evidence="1 4" key="2">
    <citation type="submission" date="2018-06" db="EMBL/GenBank/DDBJ databases">
        <authorList>
            <consortium name="Pathogen Informatics"/>
            <person name="Doyle S."/>
        </authorList>
    </citation>
    <scope>NUCLEOTIDE SEQUENCE [LARGE SCALE GENOMIC DNA]</scope>
    <source>
        <strain evidence="1 4">NCTC12714</strain>
    </source>
</reference>
<protein>
    <submittedName>
        <fullName evidence="1">Periplasmic protein</fullName>
    </submittedName>
</protein>
<gene>
    <name evidence="2" type="ORF">LS73_000825</name>
    <name evidence="1" type="ORF">NCTC12714_01150</name>
</gene>
<dbReference type="Proteomes" id="UP000255139">
    <property type="component" value="Unassembled WGS sequence"/>
</dbReference>
<dbReference type="Proteomes" id="UP000029922">
    <property type="component" value="Unassembled WGS sequence"/>
</dbReference>
<dbReference type="STRING" id="216.LS73_02205"/>
<evidence type="ECO:0000313" key="4">
    <source>
        <dbReference type="Proteomes" id="UP000255139"/>
    </source>
</evidence>
<accession>A0A377PUM0</accession>